<evidence type="ECO:0000313" key="3">
    <source>
        <dbReference type="Proteomes" id="UP001168821"/>
    </source>
</evidence>
<gene>
    <name evidence="2" type="ORF">Zmor_001572</name>
</gene>
<dbReference type="InterPro" id="IPR035992">
    <property type="entry name" value="Ricin_B-like_lectins"/>
</dbReference>
<comment type="caution">
    <text evidence="2">The sequence shown here is derived from an EMBL/GenBank/DDBJ whole genome shotgun (WGS) entry which is preliminary data.</text>
</comment>
<organism evidence="2 3">
    <name type="scientific">Zophobas morio</name>
    <dbReference type="NCBI Taxonomy" id="2755281"/>
    <lineage>
        <taxon>Eukaryota</taxon>
        <taxon>Metazoa</taxon>
        <taxon>Ecdysozoa</taxon>
        <taxon>Arthropoda</taxon>
        <taxon>Hexapoda</taxon>
        <taxon>Insecta</taxon>
        <taxon>Pterygota</taxon>
        <taxon>Neoptera</taxon>
        <taxon>Endopterygota</taxon>
        <taxon>Coleoptera</taxon>
        <taxon>Polyphaga</taxon>
        <taxon>Cucujiformia</taxon>
        <taxon>Tenebrionidae</taxon>
        <taxon>Zophobas</taxon>
    </lineage>
</organism>
<reference evidence="2" key="1">
    <citation type="journal article" date="2023" name="G3 (Bethesda)">
        <title>Whole genome assemblies of Zophobas morio and Tenebrio molitor.</title>
        <authorList>
            <person name="Kaur S."/>
            <person name="Stinson S.A."/>
            <person name="diCenzo G.C."/>
        </authorList>
    </citation>
    <scope>NUCLEOTIDE SEQUENCE</scope>
    <source>
        <strain evidence="2">QUZm001</strain>
    </source>
</reference>
<protein>
    <recommendedName>
        <fullName evidence="4">Ricin B lectin domain-containing protein</fullName>
    </recommendedName>
</protein>
<sequence length="168" mass="18792">MKSKIGFKGLFLKVVIFTLCANMVTGADICSMKWVYFFQNVIDVLTVQPTDSGQMVVQPTDFLPNSTQYFTIECGSRPGLFYAVHIETGQVLDVERDVSPHRVILAAPDDSLWQQWFLDYGNRRVTNAATQMVLAIEDSNFVPGAAVVVESLKVPHTPNQMWIVDTTT</sequence>
<keyword evidence="1" id="KW-0732">Signal</keyword>
<evidence type="ECO:0000313" key="2">
    <source>
        <dbReference type="EMBL" id="KAJ3666117.1"/>
    </source>
</evidence>
<evidence type="ECO:0008006" key="4">
    <source>
        <dbReference type="Google" id="ProtNLM"/>
    </source>
</evidence>
<dbReference type="PROSITE" id="PS50231">
    <property type="entry name" value="RICIN_B_LECTIN"/>
    <property type="match status" value="1"/>
</dbReference>
<dbReference type="Gene3D" id="2.80.10.50">
    <property type="match status" value="1"/>
</dbReference>
<dbReference type="CDD" id="cd00161">
    <property type="entry name" value="beta-trefoil_Ricin-like"/>
    <property type="match status" value="1"/>
</dbReference>
<dbReference type="Proteomes" id="UP001168821">
    <property type="component" value="Unassembled WGS sequence"/>
</dbReference>
<feature type="signal peptide" evidence="1">
    <location>
        <begin position="1"/>
        <end position="26"/>
    </location>
</feature>
<feature type="chain" id="PRO_5041317452" description="Ricin B lectin domain-containing protein" evidence="1">
    <location>
        <begin position="27"/>
        <end position="168"/>
    </location>
</feature>
<dbReference type="SUPFAM" id="SSF50370">
    <property type="entry name" value="Ricin B-like lectins"/>
    <property type="match status" value="1"/>
</dbReference>
<dbReference type="AlphaFoldDB" id="A0AA38J7M0"/>
<dbReference type="EMBL" id="JALNTZ010000001">
    <property type="protein sequence ID" value="KAJ3666117.1"/>
    <property type="molecule type" value="Genomic_DNA"/>
</dbReference>
<accession>A0AA38J7M0</accession>
<proteinExistence type="predicted"/>
<name>A0AA38J7M0_9CUCU</name>
<evidence type="ECO:0000256" key="1">
    <source>
        <dbReference type="SAM" id="SignalP"/>
    </source>
</evidence>
<keyword evidence="3" id="KW-1185">Reference proteome</keyword>